<feature type="coiled-coil region" evidence="1">
    <location>
        <begin position="66"/>
        <end position="103"/>
    </location>
</feature>
<protein>
    <submittedName>
        <fullName evidence="3">Uncharacterized protein</fullName>
    </submittedName>
</protein>
<proteinExistence type="predicted"/>
<accession>A0ABW3ZLI7</accession>
<reference evidence="4" key="1">
    <citation type="journal article" date="2019" name="Int. J. Syst. Evol. Microbiol.">
        <title>The Global Catalogue of Microorganisms (GCM) 10K type strain sequencing project: providing services to taxonomists for standard genome sequencing and annotation.</title>
        <authorList>
            <consortium name="The Broad Institute Genomics Platform"/>
            <consortium name="The Broad Institute Genome Sequencing Center for Infectious Disease"/>
            <person name="Wu L."/>
            <person name="Ma J."/>
        </authorList>
    </citation>
    <scope>NUCLEOTIDE SEQUENCE [LARGE SCALE GENOMIC DNA]</scope>
    <source>
        <strain evidence="4">CCUG 62953</strain>
    </source>
</reference>
<dbReference type="EMBL" id="JBHTMU010000034">
    <property type="protein sequence ID" value="MFD1343949.1"/>
    <property type="molecule type" value="Genomic_DNA"/>
</dbReference>
<evidence type="ECO:0000256" key="1">
    <source>
        <dbReference type="SAM" id="Coils"/>
    </source>
</evidence>
<gene>
    <name evidence="3" type="ORF">ACFQ4E_16085</name>
</gene>
<name>A0ABW3ZLI7_9RHOB</name>
<feature type="region of interest" description="Disordered" evidence="2">
    <location>
        <begin position="22"/>
        <end position="42"/>
    </location>
</feature>
<dbReference type="RefSeq" id="WP_386805333.1">
    <property type="nucleotide sequence ID" value="NZ_JBHTMU010000034.1"/>
</dbReference>
<keyword evidence="4" id="KW-1185">Reference proteome</keyword>
<evidence type="ECO:0000313" key="3">
    <source>
        <dbReference type="EMBL" id="MFD1343949.1"/>
    </source>
</evidence>
<keyword evidence="1" id="KW-0175">Coiled coil</keyword>
<evidence type="ECO:0000313" key="4">
    <source>
        <dbReference type="Proteomes" id="UP001597135"/>
    </source>
</evidence>
<dbReference type="Proteomes" id="UP001597135">
    <property type="component" value="Unassembled WGS sequence"/>
</dbReference>
<evidence type="ECO:0000256" key="2">
    <source>
        <dbReference type="SAM" id="MobiDB-lite"/>
    </source>
</evidence>
<organism evidence="3 4">
    <name type="scientific">Litorisediminicola beolgyonensis</name>
    <dbReference type="NCBI Taxonomy" id="1173614"/>
    <lineage>
        <taxon>Bacteria</taxon>
        <taxon>Pseudomonadati</taxon>
        <taxon>Pseudomonadota</taxon>
        <taxon>Alphaproteobacteria</taxon>
        <taxon>Rhodobacterales</taxon>
        <taxon>Paracoccaceae</taxon>
        <taxon>Litorisediminicola</taxon>
    </lineage>
</organism>
<sequence>MSDIEDLQRRITAALDRIARGVDGLGAPSGVEDADEDAPEDTGALAAAEARIADLEAAEAGRNAALAEARASVAKLDEDLQRLRRSNEMLRATNDEMRRALEENVGEPHLINKAMLAELESIRAARAADEAEHRALVAALEPLVAEAASRDAEENA</sequence>
<comment type="caution">
    <text evidence="3">The sequence shown here is derived from an EMBL/GenBank/DDBJ whole genome shotgun (WGS) entry which is preliminary data.</text>
</comment>